<evidence type="ECO:0000313" key="10">
    <source>
        <dbReference type="EMBL" id="SDL98002.1"/>
    </source>
</evidence>
<evidence type="ECO:0000259" key="8">
    <source>
        <dbReference type="PROSITE" id="PS51085"/>
    </source>
</evidence>
<dbReference type="InterPro" id="IPR050573">
    <property type="entry name" value="SDH/FRD_Iron-Sulfur"/>
</dbReference>
<gene>
    <name evidence="10" type="ORF">SAMN05660642_01220</name>
</gene>
<dbReference type="Gene3D" id="1.10.1060.10">
    <property type="entry name" value="Alpha-helical ferredoxin"/>
    <property type="match status" value="1"/>
</dbReference>
<evidence type="ECO:0000256" key="7">
    <source>
        <dbReference type="SAM" id="MobiDB-lite"/>
    </source>
</evidence>
<dbReference type="SUPFAM" id="SSF54292">
    <property type="entry name" value="2Fe-2S ferredoxin-like"/>
    <property type="match status" value="1"/>
</dbReference>
<dbReference type="InterPro" id="IPR017900">
    <property type="entry name" value="4Fe4S_Fe_S_CS"/>
</dbReference>
<dbReference type="AlphaFoldDB" id="A0A1G9PGK6"/>
<dbReference type="GO" id="GO:0051537">
    <property type="term" value="F:2 iron, 2 sulfur cluster binding"/>
    <property type="evidence" value="ECO:0007669"/>
    <property type="project" value="InterPro"/>
</dbReference>
<organism evidence="10 11">
    <name type="scientific">Geodermatophilus siccatus</name>
    <dbReference type="NCBI Taxonomy" id="1137991"/>
    <lineage>
        <taxon>Bacteria</taxon>
        <taxon>Bacillati</taxon>
        <taxon>Actinomycetota</taxon>
        <taxon>Actinomycetes</taxon>
        <taxon>Geodermatophilales</taxon>
        <taxon>Geodermatophilaceae</taxon>
        <taxon>Geodermatophilus</taxon>
    </lineage>
</organism>
<dbReference type="GO" id="GO:0046872">
    <property type="term" value="F:metal ion binding"/>
    <property type="evidence" value="ECO:0007669"/>
    <property type="project" value="UniProtKB-KW"/>
</dbReference>
<evidence type="ECO:0000259" key="9">
    <source>
        <dbReference type="PROSITE" id="PS51379"/>
    </source>
</evidence>
<dbReference type="PROSITE" id="PS51085">
    <property type="entry name" value="2FE2S_FER_2"/>
    <property type="match status" value="1"/>
</dbReference>
<evidence type="ECO:0000256" key="5">
    <source>
        <dbReference type="ARBA" id="ARBA00023014"/>
    </source>
</evidence>
<feature type="region of interest" description="Disordered" evidence="7">
    <location>
        <begin position="1"/>
        <end position="21"/>
    </location>
</feature>
<feature type="domain" description="4Fe-4S ferredoxin-type" evidence="9">
    <location>
        <begin position="177"/>
        <end position="207"/>
    </location>
</feature>
<reference evidence="11" key="1">
    <citation type="submission" date="2016-10" db="EMBL/GenBank/DDBJ databases">
        <authorList>
            <person name="Varghese N."/>
            <person name="Submissions S."/>
        </authorList>
    </citation>
    <scope>NUCLEOTIDE SEQUENCE [LARGE SCALE GENOMIC DNA]</scope>
    <source>
        <strain evidence="11">DSM 45419</strain>
    </source>
</reference>
<dbReference type="Gene3D" id="3.10.20.30">
    <property type="match status" value="1"/>
</dbReference>
<dbReference type="InterPro" id="IPR001041">
    <property type="entry name" value="2Fe-2S_ferredoxin-type"/>
</dbReference>
<dbReference type="GO" id="GO:0009055">
    <property type="term" value="F:electron transfer activity"/>
    <property type="evidence" value="ECO:0007669"/>
    <property type="project" value="InterPro"/>
</dbReference>
<evidence type="ECO:0000256" key="2">
    <source>
        <dbReference type="ARBA" id="ARBA00009433"/>
    </source>
</evidence>
<dbReference type="Proteomes" id="UP000198680">
    <property type="component" value="Unassembled WGS sequence"/>
</dbReference>
<accession>A0A1G9PGK6</accession>
<feature type="domain" description="2Fe-2S ferredoxin-type" evidence="8">
    <location>
        <begin position="42"/>
        <end position="130"/>
    </location>
</feature>
<keyword evidence="5" id="KW-0411">Iron-sulfur</keyword>
<keyword evidence="11" id="KW-1185">Reference proteome</keyword>
<evidence type="ECO:0000313" key="11">
    <source>
        <dbReference type="Proteomes" id="UP000198680"/>
    </source>
</evidence>
<dbReference type="InterPro" id="IPR006058">
    <property type="entry name" value="2Fe2S_fd_BS"/>
</dbReference>
<keyword evidence="3" id="KW-0479">Metal-binding</keyword>
<dbReference type="PANTHER" id="PTHR11921:SF41">
    <property type="entry name" value="SUCCINATE DEHYDROGENASE"/>
    <property type="match status" value="1"/>
</dbReference>
<dbReference type="NCBIfam" id="NF005746">
    <property type="entry name" value="PRK07570.1"/>
    <property type="match status" value="1"/>
</dbReference>
<dbReference type="SUPFAM" id="SSF46548">
    <property type="entry name" value="alpha-helical ferredoxin"/>
    <property type="match status" value="1"/>
</dbReference>
<dbReference type="PROSITE" id="PS51379">
    <property type="entry name" value="4FE4S_FER_2"/>
    <property type="match status" value="1"/>
</dbReference>
<dbReference type="PROSITE" id="PS00198">
    <property type="entry name" value="4FE4S_FER_1"/>
    <property type="match status" value="1"/>
</dbReference>
<proteinExistence type="inferred from homology"/>
<keyword evidence="4" id="KW-0408">Iron</keyword>
<protein>
    <submittedName>
        <fullName evidence="10">Succinate dehydrogenase subunit B</fullName>
    </submittedName>
</protein>
<dbReference type="PANTHER" id="PTHR11921">
    <property type="entry name" value="SUCCINATE DEHYDROGENASE IRON-SULFUR PROTEIN"/>
    <property type="match status" value="1"/>
</dbReference>
<evidence type="ECO:0000256" key="3">
    <source>
        <dbReference type="ARBA" id="ARBA00022723"/>
    </source>
</evidence>
<dbReference type="GO" id="GO:0022904">
    <property type="term" value="P:respiratory electron transport chain"/>
    <property type="evidence" value="ECO:0007669"/>
    <property type="project" value="TreeGrafter"/>
</dbReference>
<dbReference type="Pfam" id="PF13237">
    <property type="entry name" value="Fer4_10"/>
    <property type="match status" value="1"/>
</dbReference>
<dbReference type="STRING" id="1137991.SAMN05660642_01220"/>
<dbReference type="PROSITE" id="PS00197">
    <property type="entry name" value="2FE2S_FER_1"/>
    <property type="match status" value="1"/>
</dbReference>
<dbReference type="GO" id="GO:0009060">
    <property type="term" value="P:aerobic respiration"/>
    <property type="evidence" value="ECO:0007669"/>
    <property type="project" value="TreeGrafter"/>
</dbReference>
<comment type="similarity">
    <text evidence="2">Belongs to the succinate dehydrogenase/fumarate reductase iron-sulfur protein family.</text>
</comment>
<dbReference type="EMBL" id="FNHE01000003">
    <property type="protein sequence ID" value="SDL98002.1"/>
    <property type="molecule type" value="Genomic_DNA"/>
</dbReference>
<evidence type="ECO:0000256" key="1">
    <source>
        <dbReference type="ARBA" id="ARBA00001927"/>
    </source>
</evidence>
<comment type="cofactor">
    <cofactor evidence="6">
        <name>[2Fe-2S] cluster</name>
        <dbReference type="ChEBI" id="CHEBI:190135"/>
    </cofactor>
</comment>
<dbReference type="InterPro" id="IPR025192">
    <property type="entry name" value="Succ_DH/fum_Rdtase_N"/>
</dbReference>
<name>A0A1G9PGK6_9ACTN</name>
<dbReference type="RefSeq" id="WP_245700097.1">
    <property type="nucleotide sequence ID" value="NZ_FNHE01000003.1"/>
</dbReference>
<sequence length="279" mass="29579">MTATREGATFASGTATDPAMAPHNMTLTLRIWRQRGPADKGRMVTYQVEDISPDMSFLEMLDVLNEKLILAGDDPVVFDHDCREGICGSCGLMINGTAHGRGTSGGPTTTCQLHMRKFKDGDTIDIEPWRATAFPVIKDLSVDRSALDRIIQSGGYISAPTGTAPEAHSILVPKKDSDAAFDAATCIGCGACVAACPNASSMLFTAAKVSHLGLLPQGQPERNERVVNMVAQQDREGFGGCTNIGECSAACPKGISMENISRLNHDLLGALRAGARPKS</sequence>
<dbReference type="InterPro" id="IPR012675">
    <property type="entry name" value="Beta-grasp_dom_sf"/>
</dbReference>
<dbReference type="InterPro" id="IPR009051">
    <property type="entry name" value="Helical_ferredxn"/>
</dbReference>
<dbReference type="InterPro" id="IPR036010">
    <property type="entry name" value="2Fe-2S_ferredoxin-like_sf"/>
</dbReference>
<evidence type="ECO:0000256" key="6">
    <source>
        <dbReference type="ARBA" id="ARBA00034078"/>
    </source>
</evidence>
<dbReference type="InterPro" id="IPR017896">
    <property type="entry name" value="4Fe4S_Fe-S-bd"/>
</dbReference>
<comment type="cofactor">
    <cofactor evidence="1">
        <name>[3Fe-4S] cluster</name>
        <dbReference type="ChEBI" id="CHEBI:21137"/>
    </cofactor>
</comment>
<evidence type="ECO:0000256" key="4">
    <source>
        <dbReference type="ARBA" id="ARBA00023004"/>
    </source>
</evidence>
<dbReference type="Pfam" id="PF13085">
    <property type="entry name" value="Fer2_3"/>
    <property type="match status" value="1"/>
</dbReference>